<feature type="region of interest" description="Disordered" evidence="1">
    <location>
        <begin position="1"/>
        <end position="21"/>
    </location>
</feature>
<dbReference type="EMBL" id="AGNK02004807">
    <property type="status" value="NOT_ANNOTATED_CDS"/>
    <property type="molecule type" value="Genomic_DNA"/>
</dbReference>
<dbReference type="InParanoid" id="K3ZPF5"/>
<dbReference type="Gramene" id="KQK94253">
    <property type="protein sequence ID" value="KQK94253"/>
    <property type="gene ID" value="SETIT_028485mg"/>
</dbReference>
<dbReference type="HOGENOM" id="CLU_3090911_0_0_1"/>
<proteinExistence type="predicted"/>
<organism evidence="2 3">
    <name type="scientific">Setaria italica</name>
    <name type="common">Foxtail millet</name>
    <name type="synonym">Panicum italicum</name>
    <dbReference type="NCBI Taxonomy" id="4555"/>
    <lineage>
        <taxon>Eukaryota</taxon>
        <taxon>Viridiplantae</taxon>
        <taxon>Streptophyta</taxon>
        <taxon>Embryophyta</taxon>
        <taxon>Tracheophyta</taxon>
        <taxon>Spermatophyta</taxon>
        <taxon>Magnoliopsida</taxon>
        <taxon>Liliopsida</taxon>
        <taxon>Poales</taxon>
        <taxon>Poaceae</taxon>
        <taxon>PACMAD clade</taxon>
        <taxon>Panicoideae</taxon>
        <taxon>Panicodae</taxon>
        <taxon>Paniceae</taxon>
        <taxon>Cenchrinae</taxon>
        <taxon>Setaria</taxon>
    </lineage>
</organism>
<feature type="region of interest" description="Disordered" evidence="1">
    <location>
        <begin position="33"/>
        <end position="52"/>
    </location>
</feature>
<dbReference type="AlphaFoldDB" id="K3ZPF5"/>
<evidence type="ECO:0000313" key="2">
    <source>
        <dbReference type="EnsemblPlants" id="KQK94253"/>
    </source>
</evidence>
<sequence>MDGKTSIRFKGDDALEEGKPAPWTEELMRAARQMGGGAGGQSACTEGWASAA</sequence>
<feature type="compositionally biased region" description="Basic and acidic residues" evidence="1">
    <location>
        <begin position="1"/>
        <end position="19"/>
    </location>
</feature>
<accession>K3ZPF5</accession>
<dbReference type="EnsemblPlants" id="KQK94253">
    <property type="protein sequence ID" value="KQK94253"/>
    <property type="gene ID" value="SETIT_028485mg"/>
</dbReference>
<reference evidence="3" key="1">
    <citation type="journal article" date="2012" name="Nat. Biotechnol.">
        <title>Reference genome sequence of the model plant Setaria.</title>
        <authorList>
            <person name="Bennetzen J.L."/>
            <person name="Schmutz J."/>
            <person name="Wang H."/>
            <person name="Percifield R."/>
            <person name="Hawkins J."/>
            <person name="Pontaroli A.C."/>
            <person name="Estep M."/>
            <person name="Feng L."/>
            <person name="Vaughn J.N."/>
            <person name="Grimwood J."/>
            <person name="Jenkins J."/>
            <person name="Barry K."/>
            <person name="Lindquist E."/>
            <person name="Hellsten U."/>
            <person name="Deshpande S."/>
            <person name="Wang X."/>
            <person name="Wu X."/>
            <person name="Mitros T."/>
            <person name="Triplett J."/>
            <person name="Yang X."/>
            <person name="Ye C.Y."/>
            <person name="Mauro-Herrera M."/>
            <person name="Wang L."/>
            <person name="Li P."/>
            <person name="Sharma M."/>
            <person name="Sharma R."/>
            <person name="Ronald P.C."/>
            <person name="Panaud O."/>
            <person name="Kellogg E.A."/>
            <person name="Brutnell T.P."/>
            <person name="Doust A.N."/>
            <person name="Tuskan G.A."/>
            <person name="Rokhsar D."/>
            <person name="Devos K.M."/>
        </authorList>
    </citation>
    <scope>NUCLEOTIDE SEQUENCE [LARGE SCALE GENOMIC DNA]</scope>
    <source>
        <strain evidence="3">cv. Yugu1</strain>
    </source>
</reference>
<keyword evidence="3" id="KW-1185">Reference proteome</keyword>
<evidence type="ECO:0000313" key="3">
    <source>
        <dbReference type="Proteomes" id="UP000004995"/>
    </source>
</evidence>
<evidence type="ECO:0000256" key="1">
    <source>
        <dbReference type="SAM" id="MobiDB-lite"/>
    </source>
</evidence>
<name>K3ZPF5_SETIT</name>
<reference evidence="2" key="2">
    <citation type="submission" date="2018-08" db="UniProtKB">
        <authorList>
            <consortium name="EnsemblPlants"/>
        </authorList>
    </citation>
    <scope>IDENTIFICATION</scope>
    <source>
        <strain evidence="2">Yugu1</strain>
    </source>
</reference>
<protein>
    <submittedName>
        <fullName evidence="2">Uncharacterized protein</fullName>
    </submittedName>
</protein>
<dbReference type="Proteomes" id="UP000004995">
    <property type="component" value="Unassembled WGS sequence"/>
</dbReference>